<name>A0A9E7EFW7_9LILI</name>
<evidence type="ECO:0000313" key="2">
    <source>
        <dbReference type="Proteomes" id="UP001055439"/>
    </source>
</evidence>
<keyword evidence="2" id="KW-1185">Reference proteome</keyword>
<dbReference type="Proteomes" id="UP001055439">
    <property type="component" value="Chromosome 1"/>
</dbReference>
<protein>
    <submittedName>
        <fullName evidence="1">Uncharacterized protein</fullName>
    </submittedName>
</protein>
<accession>A0A9E7EFW7</accession>
<dbReference type="AlphaFoldDB" id="A0A9E7EFW7"/>
<evidence type="ECO:0000313" key="1">
    <source>
        <dbReference type="EMBL" id="URD76085.1"/>
    </source>
</evidence>
<proteinExistence type="predicted"/>
<organism evidence="1 2">
    <name type="scientific">Musa troglodytarum</name>
    <name type="common">fe'i banana</name>
    <dbReference type="NCBI Taxonomy" id="320322"/>
    <lineage>
        <taxon>Eukaryota</taxon>
        <taxon>Viridiplantae</taxon>
        <taxon>Streptophyta</taxon>
        <taxon>Embryophyta</taxon>
        <taxon>Tracheophyta</taxon>
        <taxon>Spermatophyta</taxon>
        <taxon>Magnoliopsida</taxon>
        <taxon>Liliopsida</taxon>
        <taxon>Zingiberales</taxon>
        <taxon>Musaceae</taxon>
        <taxon>Musa</taxon>
    </lineage>
</organism>
<dbReference type="EMBL" id="CP097502">
    <property type="protein sequence ID" value="URD76085.1"/>
    <property type="molecule type" value="Genomic_DNA"/>
</dbReference>
<reference evidence="1" key="1">
    <citation type="submission" date="2022-05" db="EMBL/GenBank/DDBJ databases">
        <title>The Musa troglodytarum L. genome provides insights into the mechanism of non-climacteric behaviour and enrichment of carotenoids.</title>
        <authorList>
            <person name="Wang J."/>
        </authorList>
    </citation>
    <scope>NUCLEOTIDE SEQUENCE</scope>
    <source>
        <tissue evidence="1">Leaf</tissue>
    </source>
</reference>
<sequence length="166" mass="18041">MSCTGKMTSAGDDFSLYDLSLTFPIERILRMEVRSGRKAAACLEAGEEFKLRLASVATAVCVTIDITVIVHRGMTVESFCAVSNESDHQHFLCNEEKEFVGVVPIAIITVENSLKSTCPSPSASTSMIISAAISFVTTSPSFVITTTSCKCNYDERFRDIKAASYL</sequence>
<gene>
    <name evidence="1" type="ORF">MUK42_34201</name>
</gene>